<dbReference type="EMBL" id="QEWQ01000003">
    <property type="protein sequence ID" value="PWD81348.1"/>
    <property type="molecule type" value="Genomic_DNA"/>
</dbReference>
<dbReference type="SUPFAM" id="SSF53271">
    <property type="entry name" value="PRTase-like"/>
    <property type="match status" value="1"/>
</dbReference>
<evidence type="ECO:0000313" key="3">
    <source>
        <dbReference type="Proteomes" id="UP000245020"/>
    </source>
</evidence>
<gene>
    <name evidence="2" type="ORF">DC083_05530</name>
</gene>
<dbReference type="PANTHER" id="PTHR47505:SF1">
    <property type="entry name" value="DNA UTILIZATION PROTEIN YHGH"/>
    <property type="match status" value="1"/>
</dbReference>
<evidence type="ECO:0008006" key="4">
    <source>
        <dbReference type="Google" id="ProtNLM"/>
    </source>
</evidence>
<organism evidence="2 3">
    <name type="scientific">Ignatzschineria ureiclastica</name>
    <dbReference type="NCBI Taxonomy" id="472582"/>
    <lineage>
        <taxon>Bacteria</taxon>
        <taxon>Pseudomonadati</taxon>
        <taxon>Pseudomonadota</taxon>
        <taxon>Gammaproteobacteria</taxon>
        <taxon>Cardiobacteriales</taxon>
        <taxon>Ignatzschineriaceae</taxon>
        <taxon>Ignatzschineria</taxon>
    </lineage>
</organism>
<evidence type="ECO:0000256" key="1">
    <source>
        <dbReference type="ARBA" id="ARBA00008007"/>
    </source>
</evidence>
<dbReference type="PANTHER" id="PTHR47505">
    <property type="entry name" value="DNA UTILIZATION PROTEIN YHGH"/>
    <property type="match status" value="1"/>
</dbReference>
<dbReference type="InterPro" id="IPR029057">
    <property type="entry name" value="PRTase-like"/>
</dbReference>
<proteinExistence type="inferred from homology"/>
<dbReference type="Proteomes" id="UP000245020">
    <property type="component" value="Unassembled WGS sequence"/>
</dbReference>
<protein>
    <recommendedName>
        <fullName evidence="4">ComF family protein</fullName>
    </recommendedName>
</protein>
<comment type="similarity">
    <text evidence="1">Belongs to the ComF/GntX family.</text>
</comment>
<evidence type="ECO:0000313" key="2">
    <source>
        <dbReference type="EMBL" id="PWD81348.1"/>
    </source>
</evidence>
<name>A0A2U2AFA5_9GAMM</name>
<keyword evidence="3" id="KW-1185">Reference proteome</keyword>
<sequence>MLLDYLLPRYCNHCLDRIKTTIIPHLCPQCASEIQPTERKCIFCDTEGHFLCHFCKRLYPYLTDASICCQYSGPIKQLIKRFKYQLKPYLSETLITLTEQYAGQFLQQLPANTLIIPMPSDRIRVAQRGFNPPALIGKALAKKYQYLYSDQILQKRAFSLPQAHLSFDERLDNHHNSFMLNKRQYFKFFNKNQSDIESTPSVLFIDDVITTGSSFLRAMEILNNPQPKSVYALFIAQSPFEK</sequence>
<dbReference type="OrthoDB" id="9793412at2"/>
<dbReference type="Gene3D" id="3.40.50.2020">
    <property type="match status" value="1"/>
</dbReference>
<dbReference type="CDD" id="cd06223">
    <property type="entry name" value="PRTases_typeI"/>
    <property type="match status" value="1"/>
</dbReference>
<dbReference type="RefSeq" id="WP_109189239.1">
    <property type="nucleotide sequence ID" value="NZ_BMYA01000003.1"/>
</dbReference>
<accession>A0A2U2AFA5</accession>
<dbReference type="InterPro" id="IPR051910">
    <property type="entry name" value="ComF/GntX_DNA_util-trans"/>
</dbReference>
<dbReference type="AlphaFoldDB" id="A0A2U2AFA5"/>
<reference evidence="3" key="1">
    <citation type="submission" date="2018-05" db="EMBL/GenBank/DDBJ databases">
        <title>Ignatzschineria dubaiensis sp. nov., isolated from necrotic foot tissues of dromedaries (Camelus dromedarius) and associated maggots in Dubai, United Arab Emirates.</title>
        <authorList>
            <person name="Tsang C.C."/>
            <person name="Tang J.Y.M."/>
            <person name="Fong J.Y.H."/>
            <person name="Kinne J."/>
            <person name="Lee H.H."/>
            <person name="Joseph M."/>
            <person name="Jose S."/>
            <person name="Schuster R.K."/>
            <person name="Tang Y."/>
            <person name="Sivakumar S."/>
            <person name="Chen J.H.K."/>
            <person name="Teng J.L.L."/>
            <person name="Lau S.K.P."/>
            <person name="Wernery U."/>
            <person name="Woo P.C.Y."/>
        </authorList>
    </citation>
    <scope>NUCLEOTIDE SEQUENCE [LARGE SCALE GENOMIC DNA]</scope>
    <source>
        <strain evidence="3">KCTC 22644</strain>
    </source>
</reference>
<comment type="caution">
    <text evidence="2">The sequence shown here is derived from an EMBL/GenBank/DDBJ whole genome shotgun (WGS) entry which is preliminary data.</text>
</comment>
<dbReference type="InterPro" id="IPR000836">
    <property type="entry name" value="PRTase_dom"/>
</dbReference>